<dbReference type="CDD" id="cd11567">
    <property type="entry name" value="YciH_like"/>
    <property type="match status" value="1"/>
</dbReference>
<evidence type="ECO:0000313" key="5">
    <source>
        <dbReference type="EMBL" id="GGD69587.1"/>
    </source>
</evidence>
<keyword evidence="1" id="KW-0810">Translation regulation</keyword>
<sequence length="119" mass="13266">MFKSNNMKNKKGSPQGVVYSTNPDFEFNFGEDEDPETLPAQQQNFKIWLDRKGGNKIVSRVDGFIGKDEDLQSLRKKLQNLCGSGGTAKDGEILLQGDHRDKILTFLLKEGYKAKKAGG</sequence>
<keyword evidence="2" id="KW-0648">Protein biosynthesis</keyword>
<dbReference type="GO" id="GO:0006417">
    <property type="term" value="P:regulation of translation"/>
    <property type="evidence" value="ECO:0007669"/>
    <property type="project" value="UniProtKB-KW"/>
</dbReference>
<feature type="region of interest" description="Disordered" evidence="3">
    <location>
        <begin position="1"/>
        <end position="37"/>
    </location>
</feature>
<dbReference type="GO" id="GO:0003743">
    <property type="term" value="F:translation initiation factor activity"/>
    <property type="evidence" value="ECO:0007669"/>
    <property type="project" value="UniProtKB-KW"/>
</dbReference>
<proteinExistence type="predicted"/>
<keyword evidence="6" id="KW-1185">Reference proteome</keyword>
<comment type="caution">
    <text evidence="5">The sequence shown here is derived from an EMBL/GenBank/DDBJ whole genome shotgun (WGS) entry which is preliminary data.</text>
</comment>
<keyword evidence="5" id="KW-0396">Initiation factor</keyword>
<evidence type="ECO:0000256" key="1">
    <source>
        <dbReference type="ARBA" id="ARBA00022845"/>
    </source>
</evidence>
<name>A0A916Z055_9BACT</name>
<reference evidence="5" key="1">
    <citation type="journal article" date="2014" name="Int. J. Syst. Evol. Microbiol.">
        <title>Complete genome sequence of Corynebacterium casei LMG S-19264T (=DSM 44701T), isolated from a smear-ripened cheese.</title>
        <authorList>
            <consortium name="US DOE Joint Genome Institute (JGI-PGF)"/>
            <person name="Walter F."/>
            <person name="Albersmeier A."/>
            <person name="Kalinowski J."/>
            <person name="Ruckert C."/>
        </authorList>
    </citation>
    <scope>NUCLEOTIDE SEQUENCE</scope>
    <source>
        <strain evidence="5">CGMCC 1.15958</strain>
    </source>
</reference>
<dbReference type="PIRSF" id="PIRSF037511">
    <property type="entry name" value="Transl_init_SUI1_pro"/>
    <property type="match status" value="1"/>
</dbReference>
<evidence type="ECO:0000259" key="4">
    <source>
        <dbReference type="PROSITE" id="PS50296"/>
    </source>
</evidence>
<dbReference type="Gene3D" id="3.30.780.10">
    <property type="entry name" value="SUI1-like domain"/>
    <property type="match status" value="1"/>
</dbReference>
<evidence type="ECO:0000256" key="2">
    <source>
        <dbReference type="ARBA" id="ARBA00022917"/>
    </source>
</evidence>
<evidence type="ECO:0000313" key="6">
    <source>
        <dbReference type="Proteomes" id="UP000609064"/>
    </source>
</evidence>
<evidence type="ECO:0000256" key="3">
    <source>
        <dbReference type="SAM" id="MobiDB-lite"/>
    </source>
</evidence>
<dbReference type="PROSITE" id="PS50296">
    <property type="entry name" value="SUI1"/>
    <property type="match status" value="1"/>
</dbReference>
<dbReference type="Proteomes" id="UP000609064">
    <property type="component" value="Unassembled WGS sequence"/>
</dbReference>
<dbReference type="InterPro" id="IPR001950">
    <property type="entry name" value="SUI1"/>
</dbReference>
<dbReference type="Pfam" id="PF01253">
    <property type="entry name" value="SUI1"/>
    <property type="match status" value="1"/>
</dbReference>
<dbReference type="InterPro" id="IPR005872">
    <property type="entry name" value="SUI1_arc_bac"/>
</dbReference>
<reference evidence="5" key="2">
    <citation type="submission" date="2020-09" db="EMBL/GenBank/DDBJ databases">
        <authorList>
            <person name="Sun Q."/>
            <person name="Zhou Y."/>
        </authorList>
    </citation>
    <scope>NUCLEOTIDE SEQUENCE</scope>
    <source>
        <strain evidence="5">CGMCC 1.15958</strain>
    </source>
</reference>
<gene>
    <name evidence="5" type="ORF">GCM10011514_37130</name>
</gene>
<accession>A0A916Z055</accession>
<protein>
    <submittedName>
        <fullName evidence="5">Translation initiation factor</fullName>
    </submittedName>
</protein>
<organism evidence="5 6">
    <name type="scientific">Emticicia aquatilis</name>
    <dbReference type="NCBI Taxonomy" id="1537369"/>
    <lineage>
        <taxon>Bacteria</taxon>
        <taxon>Pseudomonadati</taxon>
        <taxon>Bacteroidota</taxon>
        <taxon>Cytophagia</taxon>
        <taxon>Cytophagales</taxon>
        <taxon>Leadbetterellaceae</taxon>
        <taxon>Emticicia</taxon>
    </lineage>
</organism>
<dbReference type="EMBL" id="BMKK01000008">
    <property type="protein sequence ID" value="GGD69587.1"/>
    <property type="molecule type" value="Genomic_DNA"/>
</dbReference>
<dbReference type="AlphaFoldDB" id="A0A916Z055"/>
<feature type="domain" description="SUI1" evidence="4">
    <location>
        <begin position="45"/>
        <end position="111"/>
    </location>
</feature>
<dbReference type="SUPFAM" id="SSF55159">
    <property type="entry name" value="eIF1-like"/>
    <property type="match status" value="1"/>
</dbReference>
<dbReference type="InterPro" id="IPR036877">
    <property type="entry name" value="SUI1_dom_sf"/>
</dbReference>